<keyword evidence="2" id="KW-1185">Reference proteome</keyword>
<evidence type="ECO:0000313" key="1">
    <source>
        <dbReference type="EMBL" id="KAK7831402.1"/>
    </source>
</evidence>
<accession>A0AAW0JXX0</accession>
<proteinExistence type="predicted"/>
<evidence type="ECO:0000313" key="2">
    <source>
        <dbReference type="Proteomes" id="UP000237347"/>
    </source>
</evidence>
<sequence>MESIDFYLKAFIISYNNFNFDKAANAFIINVNSHLIPSFQLQLISTSSADISKSRFVDAALAWFWYFAMGVKDATLFQDRSHVLLNSGITEFNSNHSIGCPAYHHVTHVERYHQLFFRTYFSFHLIQMRGHGFVKLTFCLRDPPDCWMYWQSLFHINLWSNMLSGEIPDLMGLLFWFQSLYLLNNLLLWGHTSINFHEIYQTASKNGNGSSIKIQ</sequence>
<comment type="caution">
    <text evidence="1">The sequence shown here is derived from an EMBL/GenBank/DDBJ whole genome shotgun (WGS) entry which is preliminary data.</text>
</comment>
<dbReference type="SUPFAM" id="SSF52058">
    <property type="entry name" value="L domain-like"/>
    <property type="match status" value="1"/>
</dbReference>
<name>A0AAW0JXX0_QUESU</name>
<dbReference type="EMBL" id="PKMF04000445">
    <property type="protein sequence ID" value="KAK7831402.1"/>
    <property type="molecule type" value="Genomic_DNA"/>
</dbReference>
<dbReference type="AlphaFoldDB" id="A0AAW0JXX0"/>
<gene>
    <name evidence="1" type="ORF">CFP56_027438</name>
</gene>
<protein>
    <submittedName>
        <fullName evidence="1">Uncharacterized protein</fullName>
    </submittedName>
</protein>
<organism evidence="1 2">
    <name type="scientific">Quercus suber</name>
    <name type="common">Cork oak</name>
    <dbReference type="NCBI Taxonomy" id="58331"/>
    <lineage>
        <taxon>Eukaryota</taxon>
        <taxon>Viridiplantae</taxon>
        <taxon>Streptophyta</taxon>
        <taxon>Embryophyta</taxon>
        <taxon>Tracheophyta</taxon>
        <taxon>Spermatophyta</taxon>
        <taxon>Magnoliopsida</taxon>
        <taxon>eudicotyledons</taxon>
        <taxon>Gunneridae</taxon>
        <taxon>Pentapetalae</taxon>
        <taxon>rosids</taxon>
        <taxon>fabids</taxon>
        <taxon>Fagales</taxon>
        <taxon>Fagaceae</taxon>
        <taxon>Quercus</taxon>
    </lineage>
</organism>
<reference evidence="1 2" key="1">
    <citation type="journal article" date="2018" name="Sci. Data">
        <title>The draft genome sequence of cork oak.</title>
        <authorList>
            <person name="Ramos A.M."/>
            <person name="Usie A."/>
            <person name="Barbosa P."/>
            <person name="Barros P.M."/>
            <person name="Capote T."/>
            <person name="Chaves I."/>
            <person name="Simoes F."/>
            <person name="Abreu I."/>
            <person name="Carrasquinho I."/>
            <person name="Faro C."/>
            <person name="Guimaraes J.B."/>
            <person name="Mendonca D."/>
            <person name="Nobrega F."/>
            <person name="Rodrigues L."/>
            <person name="Saibo N.J.M."/>
            <person name="Varela M.C."/>
            <person name="Egas C."/>
            <person name="Matos J."/>
            <person name="Miguel C.M."/>
            <person name="Oliveira M.M."/>
            <person name="Ricardo C.P."/>
            <person name="Goncalves S."/>
        </authorList>
    </citation>
    <scope>NUCLEOTIDE SEQUENCE [LARGE SCALE GENOMIC DNA]</scope>
    <source>
        <strain evidence="2">cv. HL8</strain>
    </source>
</reference>
<dbReference type="Proteomes" id="UP000237347">
    <property type="component" value="Unassembled WGS sequence"/>
</dbReference>